<proteinExistence type="predicted"/>
<keyword evidence="3" id="KW-1185">Reference proteome</keyword>
<dbReference type="Proteomes" id="UP000253664">
    <property type="component" value="Unassembled WGS sequence"/>
</dbReference>
<feature type="compositionally biased region" description="Polar residues" evidence="1">
    <location>
        <begin position="32"/>
        <end position="53"/>
    </location>
</feature>
<evidence type="ECO:0000256" key="1">
    <source>
        <dbReference type="SAM" id="MobiDB-lite"/>
    </source>
</evidence>
<accession>A0A367LE33</accession>
<feature type="compositionally biased region" description="Polar residues" evidence="1">
    <location>
        <begin position="61"/>
        <end position="79"/>
    </location>
</feature>
<sequence>MRSEFDADADMLSLAPSPVFSTLRDHRPMVSSPLTSSPIRVSTPPNAHNSSPPTGRAMSPLSPSDRNSLPQRQAQSSPIRSPPPKFKYASRPKRPNPLLRTPEASREIRRRNFFQRIRDTADDMAWQRRDIENQFLRNNWLANIGCLSHDAPCLTEADLADAMALYPDQPQPPEDEEDEMTVERCREQEEMEAMAASFEDQHITSTSDDEYDEIFAELALQDTPLQNHPPDSSDHMDMT</sequence>
<dbReference type="OrthoDB" id="21292at2759"/>
<evidence type="ECO:0000313" key="3">
    <source>
        <dbReference type="Proteomes" id="UP000253664"/>
    </source>
</evidence>
<feature type="region of interest" description="Disordered" evidence="1">
    <location>
        <begin position="219"/>
        <end position="239"/>
    </location>
</feature>
<dbReference type="STRING" id="1330021.A0A367LE33"/>
<organism evidence="2 3">
    <name type="scientific">Ophiocordyceps polyrhachis-furcata BCC 54312</name>
    <dbReference type="NCBI Taxonomy" id="1330021"/>
    <lineage>
        <taxon>Eukaryota</taxon>
        <taxon>Fungi</taxon>
        <taxon>Dikarya</taxon>
        <taxon>Ascomycota</taxon>
        <taxon>Pezizomycotina</taxon>
        <taxon>Sordariomycetes</taxon>
        <taxon>Hypocreomycetidae</taxon>
        <taxon>Hypocreales</taxon>
        <taxon>Ophiocordycipitaceae</taxon>
        <taxon>Ophiocordyceps</taxon>
    </lineage>
</organism>
<feature type="region of interest" description="Disordered" evidence="1">
    <location>
        <begin position="1"/>
        <end position="106"/>
    </location>
</feature>
<reference evidence="2 3" key="1">
    <citation type="journal article" date="2015" name="BMC Genomics">
        <title>Insights from the genome of Ophiocordyceps polyrhachis-furcata to pathogenicity and host specificity in insect fungi.</title>
        <authorList>
            <person name="Wichadakul D."/>
            <person name="Kobmoo N."/>
            <person name="Ingsriswang S."/>
            <person name="Tangphatsornruang S."/>
            <person name="Chantasingh D."/>
            <person name="Luangsa-ard J.J."/>
            <person name="Eurwilaichitr L."/>
        </authorList>
    </citation>
    <scope>NUCLEOTIDE SEQUENCE [LARGE SCALE GENOMIC DNA]</scope>
    <source>
        <strain evidence="2 3">BCC 54312</strain>
    </source>
</reference>
<protein>
    <submittedName>
        <fullName evidence="2">Uncharacterized protein</fullName>
    </submittedName>
</protein>
<name>A0A367LE33_9HYPO</name>
<dbReference type="EMBL" id="LKCN02000007">
    <property type="protein sequence ID" value="RCI12684.1"/>
    <property type="molecule type" value="Genomic_DNA"/>
</dbReference>
<evidence type="ECO:0000313" key="2">
    <source>
        <dbReference type="EMBL" id="RCI12684.1"/>
    </source>
</evidence>
<comment type="caution">
    <text evidence="2">The sequence shown here is derived from an EMBL/GenBank/DDBJ whole genome shotgun (WGS) entry which is preliminary data.</text>
</comment>
<dbReference type="AlphaFoldDB" id="A0A367LE33"/>
<gene>
    <name evidence="2" type="ORF">L249_1005</name>
</gene>